<dbReference type="EMBL" id="FOPC01000005">
    <property type="protein sequence ID" value="SFG58140.1"/>
    <property type="molecule type" value="Genomic_DNA"/>
</dbReference>
<dbReference type="RefSeq" id="WP_092790764.1">
    <property type="nucleotide sequence ID" value="NZ_FOPC01000005.1"/>
</dbReference>
<dbReference type="PANTHER" id="PTHR30572">
    <property type="entry name" value="MEMBRANE COMPONENT OF TRANSPORTER-RELATED"/>
    <property type="match status" value="1"/>
</dbReference>
<feature type="transmembrane region" description="Helical" evidence="6">
    <location>
        <begin position="765"/>
        <end position="787"/>
    </location>
</feature>
<evidence type="ECO:0000256" key="6">
    <source>
        <dbReference type="SAM" id="Phobius"/>
    </source>
</evidence>
<gene>
    <name evidence="9" type="ORF">SAMN04487988_105146</name>
</gene>
<dbReference type="Proteomes" id="UP000199642">
    <property type="component" value="Unassembled WGS sequence"/>
</dbReference>
<feature type="domain" description="MacB-like periplasmic core" evidence="8">
    <location>
        <begin position="20"/>
        <end position="236"/>
    </location>
</feature>
<feature type="transmembrane region" description="Helical" evidence="6">
    <location>
        <begin position="682"/>
        <end position="704"/>
    </location>
</feature>
<evidence type="ECO:0000256" key="3">
    <source>
        <dbReference type="ARBA" id="ARBA00022692"/>
    </source>
</evidence>
<evidence type="ECO:0000256" key="4">
    <source>
        <dbReference type="ARBA" id="ARBA00022989"/>
    </source>
</evidence>
<feature type="domain" description="ABC3 transporter permease C-terminal" evidence="7">
    <location>
        <begin position="299"/>
        <end position="416"/>
    </location>
</feature>
<dbReference type="InterPro" id="IPR003838">
    <property type="entry name" value="ABC3_permease_C"/>
</dbReference>
<feature type="transmembrane region" description="Helical" evidence="6">
    <location>
        <begin position="293"/>
        <end position="315"/>
    </location>
</feature>
<dbReference type="Pfam" id="PF12704">
    <property type="entry name" value="MacB_PCD"/>
    <property type="match status" value="1"/>
</dbReference>
<keyword evidence="2" id="KW-1003">Cell membrane</keyword>
<evidence type="ECO:0000259" key="8">
    <source>
        <dbReference type="Pfam" id="PF12704"/>
    </source>
</evidence>
<protein>
    <submittedName>
        <fullName evidence="9">Putative ABC transport system permease protein</fullName>
    </submittedName>
</protein>
<feature type="transmembrane region" description="Helical" evidence="6">
    <location>
        <begin position="734"/>
        <end position="753"/>
    </location>
</feature>
<dbReference type="Pfam" id="PF02687">
    <property type="entry name" value="FtsX"/>
    <property type="match status" value="2"/>
</dbReference>
<feature type="domain" description="ABC3 transporter permease C-terminal" evidence="7">
    <location>
        <begin position="685"/>
        <end position="799"/>
    </location>
</feature>
<dbReference type="STRING" id="435880.SAMN04487988_105146"/>
<keyword evidence="10" id="KW-1185">Reference proteome</keyword>
<evidence type="ECO:0000256" key="5">
    <source>
        <dbReference type="ARBA" id="ARBA00023136"/>
    </source>
</evidence>
<sequence>MWKNYLKIAYRNLLKNKIYSGINVFGLSLGMAASFLILIYVLDELSYDKFHPDGEHIYRIGMQGSMNGNDFDMPFSPAPMAQAMVDEIPEVEEATRIGVFRTMPMRYEEKSFTEPITLVVDPNFFNFFGFKLLKGNPKEALTGPDKVILTESTAKRYFGDQEPIGKVLLRGSEKTATEVSGIVADPPYHSHLTFEMLLSADSWGYMKDEQWSSNNLYTYFRIHSEANPQNAQDGIDGFVTKYFGPEIQQFLGISLDAFLEQGNRYGYSYIPMMDIHLFSGSADDIKPGGNIQYLYIFGAVALFIILIACINFMNLATARASSRAKEVGVRKAIGAQKSRLIYQFLTESMLYSLISGLLALVFIVLALAPFNGLSGKDLGLELLTKPYFLIGLVSFILLVGVLAGSYPAFYLTSFSPVEVLKGKIRSGVKRSNFRNGLVVFQFFISICLIISSMVVYKQLRFMQEKNLGFNKENVVDLLHTQTLGKNAEAFKQELLSQTDFVSASFANTLPPNIDWSSVFKTTDSQQDFLCTLNFVDHDQLQTLGYELVKGRFFSRDFPSDTGTVVLNETAFRQMGWTELDGSQKVSGFWNVNSEPVARTVVGVIRDFNFESLRTSVRPLIMTLGTVPNNEMAIRLRSGNPAEKVALLEQIWKKHSDGAPFEYSFIDSNFQRLFQAEQKMGNIILVFTVLAISIACLGLFGLAAYTTEQRSKEISIRKALGASIPHLVTILSKDFTILVLIAFVFAGPLAYYLMNSFWLGNFAYRIEIGIFLILLSGLMAILIAWITVSYQSFKTAASNPVDYLKSE</sequence>
<evidence type="ECO:0000313" key="9">
    <source>
        <dbReference type="EMBL" id="SFG58140.1"/>
    </source>
</evidence>
<comment type="subcellular location">
    <subcellularLocation>
        <location evidence="1">Cell membrane</location>
        <topology evidence="1">Multi-pass membrane protein</topology>
    </subcellularLocation>
</comment>
<evidence type="ECO:0000259" key="7">
    <source>
        <dbReference type="Pfam" id="PF02687"/>
    </source>
</evidence>
<reference evidence="10" key="1">
    <citation type="submission" date="2016-10" db="EMBL/GenBank/DDBJ databases">
        <authorList>
            <person name="Varghese N."/>
            <person name="Submissions S."/>
        </authorList>
    </citation>
    <scope>NUCLEOTIDE SEQUENCE [LARGE SCALE GENOMIC DNA]</scope>
    <source>
        <strain evidence="10">DSM 19315</strain>
    </source>
</reference>
<feature type="transmembrane region" description="Helical" evidence="6">
    <location>
        <begin position="388"/>
        <end position="412"/>
    </location>
</feature>
<evidence type="ECO:0000256" key="2">
    <source>
        <dbReference type="ARBA" id="ARBA00022475"/>
    </source>
</evidence>
<evidence type="ECO:0000256" key="1">
    <source>
        <dbReference type="ARBA" id="ARBA00004651"/>
    </source>
</evidence>
<name>A0A1I2SZY9_9BACT</name>
<feature type="transmembrane region" description="Helical" evidence="6">
    <location>
        <begin position="21"/>
        <end position="42"/>
    </location>
</feature>
<dbReference type="PANTHER" id="PTHR30572:SF18">
    <property type="entry name" value="ABC-TYPE MACROLIDE FAMILY EXPORT SYSTEM PERMEASE COMPONENT 2"/>
    <property type="match status" value="1"/>
</dbReference>
<keyword evidence="3 6" id="KW-0812">Transmembrane</keyword>
<dbReference type="AlphaFoldDB" id="A0A1I2SZY9"/>
<feature type="transmembrane region" description="Helical" evidence="6">
    <location>
        <begin position="433"/>
        <end position="456"/>
    </location>
</feature>
<dbReference type="GO" id="GO:0022857">
    <property type="term" value="F:transmembrane transporter activity"/>
    <property type="evidence" value="ECO:0007669"/>
    <property type="project" value="TreeGrafter"/>
</dbReference>
<proteinExistence type="predicted"/>
<keyword evidence="5 6" id="KW-0472">Membrane</keyword>
<dbReference type="OrthoDB" id="5933722at2"/>
<accession>A0A1I2SZY9</accession>
<dbReference type="InterPro" id="IPR050250">
    <property type="entry name" value="Macrolide_Exporter_MacB"/>
</dbReference>
<dbReference type="GO" id="GO:0005886">
    <property type="term" value="C:plasma membrane"/>
    <property type="evidence" value="ECO:0007669"/>
    <property type="project" value="UniProtKB-SubCell"/>
</dbReference>
<organism evidence="9 10">
    <name type="scientific">Algoriphagus hitonicola</name>
    <dbReference type="NCBI Taxonomy" id="435880"/>
    <lineage>
        <taxon>Bacteria</taxon>
        <taxon>Pseudomonadati</taxon>
        <taxon>Bacteroidota</taxon>
        <taxon>Cytophagia</taxon>
        <taxon>Cytophagales</taxon>
        <taxon>Cyclobacteriaceae</taxon>
        <taxon>Algoriphagus</taxon>
    </lineage>
</organism>
<dbReference type="InterPro" id="IPR025857">
    <property type="entry name" value="MacB_PCD"/>
</dbReference>
<keyword evidence="4 6" id="KW-1133">Transmembrane helix</keyword>
<feature type="transmembrane region" description="Helical" evidence="6">
    <location>
        <begin position="349"/>
        <end position="368"/>
    </location>
</feature>
<evidence type="ECO:0000313" key="10">
    <source>
        <dbReference type="Proteomes" id="UP000199642"/>
    </source>
</evidence>